<accession>L9U647</accession>
<evidence type="ECO:0000313" key="2">
    <source>
        <dbReference type="Proteomes" id="UP000011651"/>
    </source>
</evidence>
<proteinExistence type="predicted"/>
<reference evidence="1 2" key="1">
    <citation type="journal article" date="2013" name="Genome Announc.">
        <title>Draft Genome of the Marine Gammaproteobacterium Halomonas titanicae.</title>
        <authorList>
            <person name="Sanchez-Porro C."/>
            <person name="de la Haba R.R."/>
            <person name="Cruz-Hernandez N."/>
            <person name="Gonzalez J.M."/>
            <person name="Reyes-Guirao C."/>
            <person name="Navarro-Sampedro L."/>
            <person name="Carballo M."/>
            <person name="Ventosa A."/>
        </authorList>
    </citation>
    <scope>NUCLEOTIDE SEQUENCE [LARGE SCALE GENOMIC DNA]</scope>
    <source>
        <strain evidence="1 2">BH1</strain>
    </source>
</reference>
<name>L9U647_9GAMM</name>
<dbReference type="Proteomes" id="UP000011651">
    <property type="component" value="Unassembled WGS sequence"/>
</dbReference>
<protein>
    <submittedName>
        <fullName evidence="1">Uncharacterized protein</fullName>
    </submittedName>
</protein>
<sequence>MATSTVKLPTPPVKTTVRGSDVPLIVRSNATSPLKPSEAVRPKLSVVAPSSPLSTIGSASEIPIKVGAGGSTIPAGTNSI</sequence>
<comment type="caution">
    <text evidence="1">The sequence shown here is derived from an EMBL/GenBank/DDBJ whole genome shotgun (WGS) entry which is preliminary data.</text>
</comment>
<dbReference type="EMBL" id="AOPO01000043">
    <property type="protein sequence ID" value="ELY20066.1"/>
    <property type="molecule type" value="Genomic_DNA"/>
</dbReference>
<organism evidence="1 2">
    <name type="scientific">Vreelandella titanicae BH1</name>
    <dbReference type="NCBI Taxonomy" id="1204738"/>
    <lineage>
        <taxon>Bacteria</taxon>
        <taxon>Pseudomonadati</taxon>
        <taxon>Pseudomonadota</taxon>
        <taxon>Gammaproteobacteria</taxon>
        <taxon>Oceanospirillales</taxon>
        <taxon>Halomonadaceae</taxon>
        <taxon>Vreelandella</taxon>
    </lineage>
</organism>
<dbReference type="AlphaFoldDB" id="L9U647"/>
<evidence type="ECO:0000313" key="1">
    <source>
        <dbReference type="EMBL" id="ELY20066.1"/>
    </source>
</evidence>
<gene>
    <name evidence="1" type="ORF">HALTITAN_3308</name>
</gene>